<evidence type="ECO:0008006" key="3">
    <source>
        <dbReference type="Google" id="ProtNLM"/>
    </source>
</evidence>
<dbReference type="InterPro" id="IPR011033">
    <property type="entry name" value="PRC_barrel-like_sf"/>
</dbReference>
<sequence>MTPPELLMMARIRAGMDVCDSEGVKIGTVEKIYTAADYGVPPPRFAPVVVEPYLRVDSDGKQLFIPFGAISDVTDDCVVLTVIRDRIGEQWWDQKPSFLKG</sequence>
<keyword evidence="2" id="KW-1185">Reference proteome</keyword>
<gene>
    <name evidence="1" type="ORF">NITHO_2230006</name>
</gene>
<comment type="caution">
    <text evidence="1">The sequence shown here is derived from an EMBL/GenBank/DDBJ whole genome shotgun (WGS) entry which is preliminary data.</text>
</comment>
<dbReference type="OrthoDB" id="171628at2"/>
<dbReference type="Proteomes" id="UP000004221">
    <property type="component" value="Unassembled WGS sequence"/>
</dbReference>
<dbReference type="EMBL" id="CAGS01000139">
    <property type="protein sequence ID" value="CCF83350.1"/>
    <property type="molecule type" value="Genomic_DNA"/>
</dbReference>
<accession>I4EF88</accession>
<dbReference type="SUPFAM" id="SSF50346">
    <property type="entry name" value="PRC-barrel domain"/>
    <property type="match status" value="1"/>
</dbReference>
<proteinExistence type="predicted"/>
<organism evidence="1 2">
    <name type="scientific">Nitrolancea hollandica Lb</name>
    <dbReference type="NCBI Taxonomy" id="1129897"/>
    <lineage>
        <taxon>Bacteria</taxon>
        <taxon>Pseudomonadati</taxon>
        <taxon>Thermomicrobiota</taxon>
        <taxon>Thermomicrobia</taxon>
        <taxon>Sphaerobacterales</taxon>
        <taxon>Sphaerobacterineae</taxon>
        <taxon>Sphaerobacteraceae</taxon>
        <taxon>Nitrolancea</taxon>
    </lineage>
</organism>
<name>I4EF88_9BACT</name>
<dbReference type="RefSeq" id="WP_008476430.1">
    <property type="nucleotide sequence ID" value="NZ_CAGS01000139.1"/>
</dbReference>
<evidence type="ECO:0000313" key="2">
    <source>
        <dbReference type="Proteomes" id="UP000004221"/>
    </source>
</evidence>
<dbReference type="AlphaFoldDB" id="I4EF88"/>
<reference evidence="1 2" key="1">
    <citation type="journal article" date="2012" name="ISME J.">
        <title>Nitrification expanded: discovery, physiology and genomics of a nitrite-oxidizing bacterium from the phylum Chloroflexi.</title>
        <authorList>
            <person name="Sorokin D.Y."/>
            <person name="Lucker S."/>
            <person name="Vejmelkova D."/>
            <person name="Kostrikina N.A."/>
            <person name="Kleerebezem R."/>
            <person name="Rijpstra W.I."/>
            <person name="Damste J.S."/>
            <person name="Le Paslier D."/>
            <person name="Muyzer G."/>
            <person name="Wagner M."/>
            <person name="van Loosdrecht M.C."/>
            <person name="Daims H."/>
        </authorList>
    </citation>
    <scope>NUCLEOTIDE SEQUENCE [LARGE SCALE GENOMIC DNA]</scope>
    <source>
        <strain evidence="2">none</strain>
    </source>
</reference>
<protein>
    <recommendedName>
        <fullName evidence="3">PRC-barrel domain-containing protein</fullName>
    </recommendedName>
</protein>
<evidence type="ECO:0000313" key="1">
    <source>
        <dbReference type="EMBL" id="CCF83350.1"/>
    </source>
</evidence>